<evidence type="ECO:0000313" key="2">
    <source>
        <dbReference type="EMBL" id="AOZ08375.1"/>
    </source>
</evidence>
<protein>
    <submittedName>
        <fullName evidence="2">Oxidoreductase</fullName>
    </submittedName>
</protein>
<accession>A0ABM6F9M8</accession>
<dbReference type="Proteomes" id="UP000177515">
    <property type="component" value="Chromosome 2"/>
</dbReference>
<dbReference type="Pfam" id="PF09791">
    <property type="entry name" value="Oxidored-like"/>
    <property type="match status" value="1"/>
</dbReference>
<dbReference type="InterPro" id="IPR039251">
    <property type="entry name" value="OXLD1"/>
</dbReference>
<reference evidence="2 3" key="1">
    <citation type="submission" date="2016-10" db="EMBL/GenBank/DDBJ databases">
        <title>Complete genome sequences of three Cupriavidus strains isolated from various Malaysian environments.</title>
        <authorList>
            <person name="Abdullah A.A.-A."/>
            <person name="Shafie N.A.H."/>
            <person name="Lau N.S."/>
        </authorList>
    </citation>
    <scope>NUCLEOTIDE SEQUENCE [LARGE SCALE GENOMIC DNA]</scope>
    <source>
        <strain evidence="2 3">USMAA1020</strain>
    </source>
</reference>
<dbReference type="InterPro" id="IPR019180">
    <property type="entry name" value="Oxidoreductase-like_N"/>
</dbReference>
<dbReference type="PANTHER" id="PTHR21193">
    <property type="entry name" value="OXIDOREDUCTASE-LIKE DOMAIN-CONTAINING PROTEIN 1"/>
    <property type="match status" value="1"/>
</dbReference>
<sequence>MPPERPGDNECCQSGCDPCVFDFYADEMERYRAELRAWEARHPEHAAHPAA</sequence>
<evidence type="ECO:0000313" key="3">
    <source>
        <dbReference type="Proteomes" id="UP000177515"/>
    </source>
</evidence>
<evidence type="ECO:0000259" key="1">
    <source>
        <dbReference type="Pfam" id="PF09791"/>
    </source>
</evidence>
<gene>
    <name evidence="2" type="ORF">BKK80_20610</name>
</gene>
<feature type="domain" description="Oxidoreductase-like" evidence="1">
    <location>
        <begin position="2"/>
        <end position="39"/>
    </location>
</feature>
<dbReference type="EMBL" id="CP017755">
    <property type="protein sequence ID" value="AOZ08375.1"/>
    <property type="molecule type" value="Genomic_DNA"/>
</dbReference>
<proteinExistence type="predicted"/>
<keyword evidence="3" id="KW-1185">Reference proteome</keyword>
<dbReference type="PANTHER" id="PTHR21193:SF3">
    <property type="entry name" value="OXIDOREDUCTASE-LIKE DOMAIN-CONTAINING PROTEIN 1"/>
    <property type="match status" value="1"/>
</dbReference>
<organism evidence="2 3">
    <name type="scientific">Cupriavidus malaysiensis</name>
    <dbReference type="NCBI Taxonomy" id="367825"/>
    <lineage>
        <taxon>Bacteria</taxon>
        <taxon>Pseudomonadati</taxon>
        <taxon>Pseudomonadota</taxon>
        <taxon>Betaproteobacteria</taxon>
        <taxon>Burkholderiales</taxon>
        <taxon>Burkholderiaceae</taxon>
        <taxon>Cupriavidus</taxon>
    </lineage>
</organism>
<name>A0ABM6F9M8_9BURK</name>